<evidence type="ECO:0000313" key="2">
    <source>
        <dbReference type="Proteomes" id="UP001345963"/>
    </source>
</evidence>
<organism evidence="1 2">
    <name type="scientific">Ataeniobius toweri</name>
    <dbReference type="NCBI Taxonomy" id="208326"/>
    <lineage>
        <taxon>Eukaryota</taxon>
        <taxon>Metazoa</taxon>
        <taxon>Chordata</taxon>
        <taxon>Craniata</taxon>
        <taxon>Vertebrata</taxon>
        <taxon>Euteleostomi</taxon>
        <taxon>Actinopterygii</taxon>
        <taxon>Neopterygii</taxon>
        <taxon>Teleostei</taxon>
        <taxon>Neoteleostei</taxon>
        <taxon>Acanthomorphata</taxon>
        <taxon>Ovalentaria</taxon>
        <taxon>Atherinomorphae</taxon>
        <taxon>Cyprinodontiformes</taxon>
        <taxon>Goodeidae</taxon>
        <taxon>Ataeniobius</taxon>
    </lineage>
</organism>
<accession>A0ABU7B678</accession>
<sequence length="68" mass="7935">ELWPESIILQLRLTRETTTELHLSLVLNIKMEWRQQSSVSCEDAFTEAQRWIEVGPFTSHVDSFTAQT</sequence>
<reference evidence="1 2" key="1">
    <citation type="submission" date="2021-07" db="EMBL/GenBank/DDBJ databases">
        <authorList>
            <person name="Palmer J.M."/>
        </authorList>
    </citation>
    <scope>NUCLEOTIDE SEQUENCE [LARGE SCALE GENOMIC DNA]</scope>
    <source>
        <strain evidence="1 2">AT_MEX2019</strain>
        <tissue evidence="1">Muscle</tissue>
    </source>
</reference>
<evidence type="ECO:0000313" key="1">
    <source>
        <dbReference type="EMBL" id="MED6246051.1"/>
    </source>
</evidence>
<protein>
    <submittedName>
        <fullName evidence="1">Uncharacterized protein</fullName>
    </submittedName>
</protein>
<proteinExistence type="predicted"/>
<gene>
    <name evidence="1" type="ORF">ATANTOWER_012167</name>
</gene>
<dbReference type="Proteomes" id="UP001345963">
    <property type="component" value="Unassembled WGS sequence"/>
</dbReference>
<comment type="caution">
    <text evidence="1">The sequence shown here is derived from an EMBL/GenBank/DDBJ whole genome shotgun (WGS) entry which is preliminary data.</text>
</comment>
<keyword evidence="2" id="KW-1185">Reference proteome</keyword>
<name>A0ABU7B678_9TELE</name>
<feature type="non-terminal residue" evidence="1">
    <location>
        <position position="1"/>
    </location>
</feature>
<dbReference type="EMBL" id="JAHUTI010041939">
    <property type="protein sequence ID" value="MED6246051.1"/>
    <property type="molecule type" value="Genomic_DNA"/>
</dbReference>